<keyword evidence="6" id="KW-0297">G-protein coupled receptor</keyword>
<evidence type="ECO:0000256" key="10">
    <source>
        <dbReference type="ARBA" id="ARBA00023180"/>
    </source>
</evidence>
<feature type="domain" description="G-protein coupled receptors family 2 profile 2" evidence="14">
    <location>
        <begin position="206"/>
        <end position="463"/>
    </location>
</feature>
<evidence type="ECO:0000256" key="12">
    <source>
        <dbReference type="SAM" id="Phobius"/>
    </source>
</evidence>
<feature type="transmembrane region" description="Helical" evidence="12">
    <location>
        <begin position="242"/>
        <end position="264"/>
    </location>
</feature>
<dbReference type="PANTHER" id="PTHR12011">
    <property type="entry name" value="ADHESION G-PROTEIN COUPLED RECEPTOR"/>
    <property type="match status" value="1"/>
</dbReference>
<evidence type="ECO:0000256" key="6">
    <source>
        <dbReference type="ARBA" id="ARBA00023040"/>
    </source>
</evidence>
<dbReference type="PRINTS" id="PR00249">
    <property type="entry name" value="GPCRSECRETIN"/>
</dbReference>
<dbReference type="InterPro" id="IPR057244">
    <property type="entry name" value="GAIN_B"/>
</dbReference>
<dbReference type="EMBL" id="JAFHDT010000001">
    <property type="protein sequence ID" value="KAI7814369.1"/>
    <property type="molecule type" value="Genomic_DNA"/>
</dbReference>
<comment type="subcellular location">
    <subcellularLocation>
        <location evidence="1">Cell membrane</location>
        <topology evidence="1">Multi-pass membrane protein</topology>
    </subcellularLocation>
</comment>
<proteinExistence type="predicted"/>
<feature type="transmembrane region" description="Helical" evidence="12">
    <location>
        <begin position="412"/>
        <end position="434"/>
    </location>
</feature>
<evidence type="ECO:0000256" key="4">
    <source>
        <dbReference type="ARBA" id="ARBA00022729"/>
    </source>
</evidence>
<gene>
    <name evidence="15" type="ORF">IRJ41_013767</name>
</gene>
<keyword evidence="11" id="KW-0807">Transducer</keyword>
<protein>
    <submittedName>
        <fullName evidence="15">G-protein coupled receptor 97</fullName>
    </submittedName>
</protein>
<evidence type="ECO:0000259" key="14">
    <source>
        <dbReference type="PROSITE" id="PS50261"/>
    </source>
</evidence>
<dbReference type="GO" id="GO:0005886">
    <property type="term" value="C:plasma membrane"/>
    <property type="evidence" value="ECO:0007669"/>
    <property type="project" value="UniProtKB-SubCell"/>
</dbReference>
<dbReference type="SMART" id="SM00303">
    <property type="entry name" value="GPS"/>
    <property type="match status" value="1"/>
</dbReference>
<accession>A0A9W7X5Y8</accession>
<feature type="transmembrane region" description="Helical" evidence="12">
    <location>
        <begin position="312"/>
        <end position="334"/>
    </location>
</feature>
<keyword evidence="3 12" id="KW-0812">Transmembrane</keyword>
<dbReference type="Proteomes" id="UP001059041">
    <property type="component" value="Linkage Group LG1"/>
</dbReference>
<dbReference type="InterPro" id="IPR046338">
    <property type="entry name" value="GAIN_dom_sf"/>
</dbReference>
<dbReference type="InterPro" id="IPR000203">
    <property type="entry name" value="GPS"/>
</dbReference>
<reference evidence="15" key="1">
    <citation type="submission" date="2021-02" db="EMBL/GenBank/DDBJ databases">
        <title>Comparative genomics reveals that relaxation of natural selection precedes convergent phenotypic evolution of cavefish.</title>
        <authorList>
            <person name="Peng Z."/>
        </authorList>
    </citation>
    <scope>NUCLEOTIDE SEQUENCE</scope>
    <source>
        <tissue evidence="15">Muscle</tissue>
    </source>
</reference>
<evidence type="ECO:0000256" key="8">
    <source>
        <dbReference type="ARBA" id="ARBA00023157"/>
    </source>
</evidence>
<evidence type="ECO:0000313" key="15">
    <source>
        <dbReference type="EMBL" id="KAI7814369.1"/>
    </source>
</evidence>
<feature type="transmembrane region" description="Helical" evidence="12">
    <location>
        <begin position="276"/>
        <end position="300"/>
    </location>
</feature>
<evidence type="ECO:0000256" key="3">
    <source>
        <dbReference type="ARBA" id="ARBA00022692"/>
    </source>
</evidence>
<keyword evidence="5 12" id="KW-1133">Transmembrane helix</keyword>
<evidence type="ECO:0000313" key="16">
    <source>
        <dbReference type="Proteomes" id="UP001059041"/>
    </source>
</evidence>
<feature type="transmembrane region" description="Helical" evidence="12">
    <location>
        <begin position="440"/>
        <end position="460"/>
    </location>
</feature>
<dbReference type="GO" id="GO:0007189">
    <property type="term" value="P:adenylate cyclase-activating G protein-coupled receptor signaling pathway"/>
    <property type="evidence" value="ECO:0007669"/>
    <property type="project" value="TreeGrafter"/>
</dbReference>
<feature type="transmembrane region" description="Helical" evidence="12">
    <location>
        <begin position="372"/>
        <end position="391"/>
    </location>
</feature>
<dbReference type="GO" id="GO:0004930">
    <property type="term" value="F:G protein-coupled receptor activity"/>
    <property type="evidence" value="ECO:0007669"/>
    <property type="project" value="UniProtKB-KW"/>
</dbReference>
<dbReference type="Gene3D" id="1.20.1070.10">
    <property type="entry name" value="Rhodopsin 7-helix transmembrane proteins"/>
    <property type="match status" value="1"/>
</dbReference>
<organism evidence="15 16">
    <name type="scientific">Triplophysa rosa</name>
    <name type="common">Cave loach</name>
    <dbReference type="NCBI Taxonomy" id="992332"/>
    <lineage>
        <taxon>Eukaryota</taxon>
        <taxon>Metazoa</taxon>
        <taxon>Chordata</taxon>
        <taxon>Craniata</taxon>
        <taxon>Vertebrata</taxon>
        <taxon>Euteleostomi</taxon>
        <taxon>Actinopterygii</taxon>
        <taxon>Neopterygii</taxon>
        <taxon>Teleostei</taxon>
        <taxon>Ostariophysi</taxon>
        <taxon>Cypriniformes</taxon>
        <taxon>Nemacheilidae</taxon>
        <taxon>Triplophysa</taxon>
    </lineage>
</organism>
<dbReference type="PANTHER" id="PTHR12011:SF285">
    <property type="entry name" value="ADHESION G PROTEIN-COUPLED RECEPTOR G3"/>
    <property type="match status" value="1"/>
</dbReference>
<dbReference type="GO" id="GO:0007166">
    <property type="term" value="P:cell surface receptor signaling pathway"/>
    <property type="evidence" value="ECO:0007669"/>
    <property type="project" value="InterPro"/>
</dbReference>
<dbReference type="AlphaFoldDB" id="A0A9W7X5Y8"/>
<dbReference type="Pfam" id="PF01825">
    <property type="entry name" value="GPS"/>
    <property type="match status" value="1"/>
</dbReference>
<dbReference type="PROSITE" id="PS50261">
    <property type="entry name" value="G_PROTEIN_RECEP_F2_4"/>
    <property type="match status" value="1"/>
</dbReference>
<name>A0A9W7X5Y8_TRIRA</name>
<keyword evidence="8" id="KW-1015">Disulfide bond</keyword>
<comment type="caution">
    <text evidence="15">The sequence shown here is derived from an EMBL/GenBank/DDBJ whole genome shotgun (WGS) entry which is preliminary data.</text>
</comment>
<feature type="transmembrane region" description="Helical" evidence="12">
    <location>
        <begin position="208"/>
        <end position="230"/>
    </location>
</feature>
<dbReference type="FunFam" id="1.20.1070.10:FF:000222">
    <property type="entry name" value="Adhesion G protein-coupled receptor G3"/>
    <property type="match status" value="1"/>
</dbReference>
<dbReference type="Gene3D" id="2.60.220.50">
    <property type="match status" value="1"/>
</dbReference>
<evidence type="ECO:0000259" key="13">
    <source>
        <dbReference type="PROSITE" id="PS50221"/>
    </source>
</evidence>
<keyword evidence="16" id="KW-1185">Reference proteome</keyword>
<evidence type="ECO:0000256" key="1">
    <source>
        <dbReference type="ARBA" id="ARBA00004651"/>
    </source>
</evidence>
<evidence type="ECO:0000256" key="5">
    <source>
        <dbReference type="ARBA" id="ARBA00022989"/>
    </source>
</evidence>
<dbReference type="PRINTS" id="PR01422">
    <property type="entry name" value="GPR56ORPHANR"/>
</dbReference>
<dbReference type="Pfam" id="PF00002">
    <property type="entry name" value="7tm_2"/>
    <property type="match status" value="1"/>
</dbReference>
<feature type="domain" description="GAIN-B" evidence="13">
    <location>
        <begin position="52"/>
        <end position="199"/>
    </location>
</feature>
<keyword evidence="4" id="KW-0732">Signal</keyword>
<evidence type="ECO:0000256" key="7">
    <source>
        <dbReference type="ARBA" id="ARBA00023136"/>
    </source>
</evidence>
<keyword evidence="10" id="KW-0325">Glycoprotein</keyword>
<keyword evidence="2" id="KW-1003">Cell membrane</keyword>
<sequence>MPAWKDVGTVLGLMCLLGTTWGLICYNVLCIERYMRKCRNIGRLFGVKPGYGIQKVSYSNATMNMTEGYIVHIPSEAVQKGINENGEIGKDMNFIVLVLNKTFFTTNSVSDVIGENVLGVWLGTTEVRNLSEPVQLKFKNTNQTENGVCVYWHLEKTGGQYSGNWSKEGCSTRVQNDTFVCSCNHLSFFAVLINPKIPEEIHIVNLSYISYVGSALSIVFAGLVIVIFICQRKKQSENSVMIHVQLTGSLFLLHISFLCSVWFSDRGDEVCLSLGLILHWCLLATFSWMAIEGFHLYLLLVRVFNIYIKRYTLKLSLVAWGVPTVTVVICGIISKHTSVYGKYSFGKYPNSTSTSICWLTTQTASFITVNGYLGLVMIFNTIMLGVVLVKMRQLRSQDVRIKDNKRRVWKDWVSLLGLCGVLGIPWSLAFFTHAPLNLPALYMFTILNSFQGVFIFLWFLTLTCKAREEEYVSSKGTIHVSFQSNEEHVTTGFVNGKN</sequence>
<dbReference type="InterPro" id="IPR003910">
    <property type="entry name" value="GPR1/GPR3/GPR5"/>
</dbReference>
<dbReference type="PROSITE" id="PS50221">
    <property type="entry name" value="GAIN_B"/>
    <property type="match status" value="1"/>
</dbReference>
<keyword evidence="7 12" id="KW-0472">Membrane</keyword>
<evidence type="ECO:0000256" key="9">
    <source>
        <dbReference type="ARBA" id="ARBA00023170"/>
    </source>
</evidence>
<evidence type="ECO:0000256" key="11">
    <source>
        <dbReference type="ARBA" id="ARBA00023224"/>
    </source>
</evidence>
<dbReference type="InterPro" id="IPR017981">
    <property type="entry name" value="GPCR_2-like_7TM"/>
</dbReference>
<keyword evidence="9 15" id="KW-0675">Receptor</keyword>
<dbReference type="InterPro" id="IPR000832">
    <property type="entry name" value="GPCR_2_secretin-like"/>
</dbReference>
<evidence type="ECO:0000256" key="2">
    <source>
        <dbReference type="ARBA" id="ARBA00022475"/>
    </source>
</evidence>